<feature type="region of interest" description="Disordered" evidence="1">
    <location>
        <begin position="1"/>
        <end position="35"/>
    </location>
</feature>
<evidence type="ECO:0000256" key="1">
    <source>
        <dbReference type="SAM" id="MobiDB-lite"/>
    </source>
</evidence>
<evidence type="ECO:0000259" key="2">
    <source>
        <dbReference type="Pfam" id="PF18932"/>
    </source>
</evidence>
<dbReference type="EMBL" id="CAKXZT010000042">
    <property type="protein sequence ID" value="CAH2396488.1"/>
    <property type="molecule type" value="Genomic_DNA"/>
</dbReference>
<dbReference type="Proteomes" id="UP001153050">
    <property type="component" value="Unassembled WGS sequence"/>
</dbReference>
<sequence>MSDDSDDKVGYGRPPKKTRFKPGQSGNPGGRKKLPRNVATALVAELQCKVTVRENGRDWKLPKSAALAKALVARALKGDAKAFGHIMALLPDHFRVPEGAMAEAGISDIERAVLERFINRKIYERGGQPAPLSIQENGEKDKDNDWVN</sequence>
<evidence type="ECO:0000313" key="4">
    <source>
        <dbReference type="Proteomes" id="UP001153050"/>
    </source>
</evidence>
<evidence type="ECO:0000313" key="3">
    <source>
        <dbReference type="EMBL" id="CAH2396488.1"/>
    </source>
</evidence>
<reference evidence="3 4" key="1">
    <citation type="submission" date="2022-03" db="EMBL/GenBank/DDBJ databases">
        <authorList>
            <person name="Brunel B."/>
        </authorList>
    </citation>
    <scope>NUCLEOTIDE SEQUENCE [LARGE SCALE GENOMIC DNA]</scope>
    <source>
        <strain evidence="3">STM5069sample</strain>
    </source>
</reference>
<feature type="domain" description="DUF5681" evidence="2">
    <location>
        <begin position="16"/>
        <end position="90"/>
    </location>
</feature>
<dbReference type="InterPro" id="IPR043736">
    <property type="entry name" value="DUF5681"/>
</dbReference>
<gene>
    <name evidence="3" type="ORF">MES5069_1360009</name>
</gene>
<keyword evidence="4" id="KW-1185">Reference proteome</keyword>
<feature type="compositionally biased region" description="Basic and acidic residues" evidence="1">
    <location>
        <begin position="137"/>
        <end position="148"/>
    </location>
</feature>
<comment type="caution">
    <text evidence="3">The sequence shown here is derived from an EMBL/GenBank/DDBJ whole genome shotgun (WGS) entry which is preliminary data.</text>
</comment>
<organism evidence="3 4">
    <name type="scientific">Mesorhizobium escarrei</name>
    <dbReference type="NCBI Taxonomy" id="666018"/>
    <lineage>
        <taxon>Bacteria</taxon>
        <taxon>Pseudomonadati</taxon>
        <taxon>Pseudomonadota</taxon>
        <taxon>Alphaproteobacteria</taxon>
        <taxon>Hyphomicrobiales</taxon>
        <taxon>Phyllobacteriaceae</taxon>
        <taxon>Mesorhizobium</taxon>
    </lineage>
</organism>
<name>A0ABN8JEE3_9HYPH</name>
<proteinExistence type="predicted"/>
<dbReference type="RefSeq" id="WP_254016865.1">
    <property type="nucleotide sequence ID" value="NZ_CAKXZT010000042.1"/>
</dbReference>
<feature type="region of interest" description="Disordered" evidence="1">
    <location>
        <begin position="128"/>
        <end position="148"/>
    </location>
</feature>
<protein>
    <recommendedName>
        <fullName evidence="2">DUF5681 domain-containing protein</fullName>
    </recommendedName>
</protein>
<accession>A0ABN8JEE3</accession>
<dbReference type="Pfam" id="PF18932">
    <property type="entry name" value="DUF5681"/>
    <property type="match status" value="1"/>
</dbReference>